<proteinExistence type="predicted"/>
<feature type="domain" description="Hemimethylated DNA-binding" evidence="2">
    <location>
        <begin position="80"/>
        <end position="181"/>
    </location>
</feature>
<dbReference type="SMART" id="SM00992">
    <property type="entry name" value="YccV-like"/>
    <property type="match status" value="1"/>
</dbReference>
<dbReference type="Gene3D" id="2.30.30.390">
    <property type="entry name" value="Hemimethylated DNA-binding domain"/>
    <property type="match status" value="1"/>
</dbReference>
<sequence length="191" mass="20480">MSNPCLAALVRLGAAATMTSAPTLRATGSAVLATRAFATLGRSVAAAPSSSTPTLVALAVRPTAVGRLLPRDNPAQAIDVGSFVFHKSSGVRAVIVRSDPQCKRRELWCQLNGIDRLTHGRNQPFYLALPDARDCSPQELSFIYVPHESVIPFASNTPIQHPLAPFVIKSFDSVLGRCIPCDGELPRDYED</sequence>
<dbReference type="SUPFAM" id="SSF141255">
    <property type="entry name" value="YccV-like"/>
    <property type="match status" value="1"/>
</dbReference>
<evidence type="ECO:0000313" key="3">
    <source>
        <dbReference type="EMBL" id="KJE92787.1"/>
    </source>
</evidence>
<dbReference type="Proteomes" id="UP000008743">
    <property type="component" value="Unassembled WGS sequence"/>
</dbReference>
<evidence type="ECO:0000313" key="4">
    <source>
        <dbReference type="Proteomes" id="UP000008743"/>
    </source>
</evidence>
<dbReference type="Pfam" id="PF08755">
    <property type="entry name" value="YccV-like"/>
    <property type="match status" value="1"/>
</dbReference>
<dbReference type="InParanoid" id="A0A0D2VQ97"/>
<name>A0A0D2VQ97_CAPO3</name>
<dbReference type="RefSeq" id="XP_004363414.2">
    <property type="nucleotide sequence ID" value="XM_004363357.2"/>
</dbReference>
<gene>
    <name evidence="3" type="ORF">CAOG_003686</name>
</gene>
<dbReference type="AlphaFoldDB" id="A0A0D2VQ97"/>
<keyword evidence="1" id="KW-0732">Signal</keyword>
<dbReference type="EMBL" id="KE346364">
    <property type="protein sequence ID" value="KJE92787.1"/>
    <property type="molecule type" value="Genomic_DNA"/>
</dbReference>
<organism evidence="3 4">
    <name type="scientific">Capsaspora owczarzaki (strain ATCC 30864)</name>
    <dbReference type="NCBI Taxonomy" id="595528"/>
    <lineage>
        <taxon>Eukaryota</taxon>
        <taxon>Filasterea</taxon>
        <taxon>Capsaspora</taxon>
    </lineage>
</organism>
<dbReference type="InterPro" id="IPR036623">
    <property type="entry name" value="Hemimethylated_DNA-bd_sf"/>
</dbReference>
<evidence type="ECO:0000259" key="2">
    <source>
        <dbReference type="SMART" id="SM00992"/>
    </source>
</evidence>
<dbReference type="PhylomeDB" id="A0A0D2VQ97"/>
<reference evidence="4" key="1">
    <citation type="submission" date="2011-02" db="EMBL/GenBank/DDBJ databases">
        <title>The Genome Sequence of Capsaspora owczarzaki ATCC 30864.</title>
        <authorList>
            <person name="Russ C."/>
            <person name="Cuomo C."/>
            <person name="Burger G."/>
            <person name="Gray M.W."/>
            <person name="Holland P.W.H."/>
            <person name="King N."/>
            <person name="Lang F.B.F."/>
            <person name="Roger A.J."/>
            <person name="Ruiz-Trillo I."/>
            <person name="Young S.K."/>
            <person name="Zeng Q."/>
            <person name="Gargeya S."/>
            <person name="Alvarado L."/>
            <person name="Berlin A."/>
            <person name="Chapman S.B."/>
            <person name="Chen Z."/>
            <person name="Freedman E."/>
            <person name="Gellesch M."/>
            <person name="Goldberg J."/>
            <person name="Griggs A."/>
            <person name="Gujja S."/>
            <person name="Heilman E."/>
            <person name="Heiman D."/>
            <person name="Howarth C."/>
            <person name="Mehta T."/>
            <person name="Neiman D."/>
            <person name="Pearson M."/>
            <person name="Roberts A."/>
            <person name="Saif S."/>
            <person name="Shea T."/>
            <person name="Shenoy N."/>
            <person name="Sisk P."/>
            <person name="Stolte C."/>
            <person name="Sykes S."/>
            <person name="White J."/>
            <person name="Yandava C."/>
            <person name="Haas B."/>
            <person name="Nusbaum C."/>
            <person name="Birren B."/>
        </authorList>
    </citation>
    <scope>NUCLEOTIDE SEQUENCE</scope>
    <source>
        <strain evidence="4">ATCC 30864</strain>
    </source>
</reference>
<evidence type="ECO:0000256" key="1">
    <source>
        <dbReference type="SAM" id="SignalP"/>
    </source>
</evidence>
<accession>A0A0D2VQ97</accession>
<dbReference type="InterPro" id="IPR011722">
    <property type="entry name" value="Hemimethylated_DNA-bd_dom"/>
</dbReference>
<feature type="signal peptide" evidence="1">
    <location>
        <begin position="1"/>
        <end position="15"/>
    </location>
</feature>
<dbReference type="GO" id="GO:0003677">
    <property type="term" value="F:DNA binding"/>
    <property type="evidence" value="ECO:0007669"/>
    <property type="project" value="InterPro"/>
</dbReference>
<keyword evidence="4" id="KW-1185">Reference proteome</keyword>
<dbReference type="OrthoDB" id="28868at2759"/>
<feature type="chain" id="PRO_5012994813" description="Hemimethylated DNA-binding domain-containing protein" evidence="1">
    <location>
        <begin position="16"/>
        <end position="191"/>
    </location>
</feature>
<protein>
    <recommendedName>
        <fullName evidence="2">Hemimethylated DNA-binding domain-containing protein</fullName>
    </recommendedName>
</protein>